<evidence type="ECO:0000313" key="1">
    <source>
        <dbReference type="EMBL" id="DAE92377.1"/>
    </source>
</evidence>
<proteinExistence type="predicted"/>
<reference evidence="1" key="1">
    <citation type="journal article" date="2021" name="Proc. Natl. Acad. Sci. U.S.A.">
        <title>A Catalog of Tens of Thousands of Viruses from Human Metagenomes Reveals Hidden Associations with Chronic Diseases.</title>
        <authorList>
            <person name="Tisza M.J."/>
            <person name="Buck C.B."/>
        </authorList>
    </citation>
    <scope>NUCLEOTIDE SEQUENCE</scope>
    <source>
        <strain evidence="1">CtZF426</strain>
    </source>
</reference>
<dbReference type="EMBL" id="BK057799">
    <property type="protein sequence ID" value="DAE92377.1"/>
    <property type="molecule type" value="Genomic_DNA"/>
</dbReference>
<accession>A0A8S5RSX9</accession>
<sequence>MTLIIAAANQKGGGGKTATTVDPAARAADLREALNRVAFPSPGPEPEISRTLRSIAAAAEAAPDPAAWRTACAAAAADLIASSGCALTIKPGRGDVWQAAVRSDDAPAHVWDTTVALPPDVAGTMPAWAGPDRLRAWLADLFGPVAAARADLGAAGADDTNTEGTK</sequence>
<name>A0A8S5RSX9_9CAUD</name>
<organism evidence="1">
    <name type="scientific">Siphoviridae sp. ctZF426</name>
    <dbReference type="NCBI Taxonomy" id="2827580"/>
    <lineage>
        <taxon>Viruses</taxon>
        <taxon>Duplodnaviria</taxon>
        <taxon>Heunggongvirae</taxon>
        <taxon>Uroviricota</taxon>
        <taxon>Caudoviricetes</taxon>
    </lineage>
</organism>
<protein>
    <submittedName>
        <fullName evidence="1">VirC1 protein</fullName>
    </submittedName>
</protein>